<evidence type="ECO:0000256" key="2">
    <source>
        <dbReference type="SAM" id="Phobius"/>
    </source>
</evidence>
<dbReference type="AlphaFoldDB" id="A0A5D3KGV9"/>
<proteinExistence type="predicted"/>
<dbReference type="PANTHER" id="PTHR23028:SF53">
    <property type="entry name" value="ACYL_TRANSF_3 DOMAIN-CONTAINING PROTEIN"/>
    <property type="match status" value="1"/>
</dbReference>
<keyword evidence="4" id="KW-0808">Transferase</keyword>
<dbReference type="GO" id="GO:0016020">
    <property type="term" value="C:membrane"/>
    <property type="evidence" value="ECO:0007669"/>
    <property type="project" value="TreeGrafter"/>
</dbReference>
<feature type="transmembrane region" description="Helical" evidence="2">
    <location>
        <begin position="50"/>
        <end position="69"/>
    </location>
</feature>
<keyword evidence="2" id="KW-1133">Transmembrane helix</keyword>
<feature type="transmembrane region" description="Helical" evidence="2">
    <location>
        <begin position="255"/>
        <end position="272"/>
    </location>
</feature>
<dbReference type="OrthoDB" id="9796461at2"/>
<dbReference type="GO" id="GO:0009103">
    <property type="term" value="P:lipopolysaccharide biosynthetic process"/>
    <property type="evidence" value="ECO:0007669"/>
    <property type="project" value="TreeGrafter"/>
</dbReference>
<keyword evidence="5" id="KW-1185">Reference proteome</keyword>
<keyword evidence="4" id="KW-0012">Acyltransferase</keyword>
<feature type="transmembrane region" description="Helical" evidence="2">
    <location>
        <begin position="279"/>
        <end position="298"/>
    </location>
</feature>
<dbReference type="RefSeq" id="WP_148772490.1">
    <property type="nucleotide sequence ID" value="NZ_VSSS01000021.1"/>
</dbReference>
<sequence>MDRTKEAGLVSALTGLRAIAAYFVLLFHYGSSFVNAVGVPYPIGKILSNGYLGVSFFFILSGFILAYNYRNPLATWSAKKAFFLARFARIYPVYILALIASHFLGNRYVEPGSMGAIPQFVLLQSWVPYTDNIQYWNTPGWTLSVEAFFYTSFPLAIVLAADASDKRLGAAAWLLAGTMMIAQTPGYQFERLAPVWLGWVPLALLRLPEFLFGVSLGVLCTRGRLQSLGRAAALPAISFAALVCLAVLPNAIVPGPFGVLMGLLISSIFWSTESRIRRLLSTKLFVLLGGASYALYLLQEPAHDLFTSNFGGQNKLAIIAYYPMVTLLAIAAFILVEEPAREMIRHCFGLRRSAGAEIMQRIATSKVDRLEMAAKPGSAMSRLDQERFGTGRETAQGPPVGRS</sequence>
<dbReference type="InterPro" id="IPR050879">
    <property type="entry name" value="Acyltransferase_3"/>
</dbReference>
<dbReference type="Pfam" id="PF01757">
    <property type="entry name" value="Acyl_transf_3"/>
    <property type="match status" value="1"/>
</dbReference>
<dbReference type="PANTHER" id="PTHR23028">
    <property type="entry name" value="ACETYLTRANSFERASE"/>
    <property type="match status" value="1"/>
</dbReference>
<feature type="transmembrane region" description="Helical" evidence="2">
    <location>
        <begin position="81"/>
        <end position="104"/>
    </location>
</feature>
<organism evidence="4 5">
    <name type="scientific">Bradyrhizobium rifense</name>
    <dbReference type="NCBI Taxonomy" id="515499"/>
    <lineage>
        <taxon>Bacteria</taxon>
        <taxon>Pseudomonadati</taxon>
        <taxon>Pseudomonadota</taxon>
        <taxon>Alphaproteobacteria</taxon>
        <taxon>Hyphomicrobiales</taxon>
        <taxon>Nitrobacteraceae</taxon>
        <taxon>Bradyrhizobium</taxon>
    </lineage>
</organism>
<keyword evidence="2" id="KW-0812">Transmembrane</keyword>
<evidence type="ECO:0000259" key="3">
    <source>
        <dbReference type="Pfam" id="PF01757"/>
    </source>
</evidence>
<feature type="domain" description="Acyltransferase 3" evidence="3">
    <location>
        <begin position="12"/>
        <end position="332"/>
    </location>
</feature>
<feature type="transmembrane region" description="Helical" evidence="2">
    <location>
        <begin position="231"/>
        <end position="249"/>
    </location>
</feature>
<evidence type="ECO:0000313" key="5">
    <source>
        <dbReference type="Proteomes" id="UP000324758"/>
    </source>
</evidence>
<keyword evidence="2" id="KW-0472">Membrane</keyword>
<evidence type="ECO:0000313" key="4">
    <source>
        <dbReference type="EMBL" id="TYL96128.1"/>
    </source>
</evidence>
<gene>
    <name evidence="4" type="ORF">FXB40_12430</name>
</gene>
<feature type="transmembrane region" description="Helical" evidence="2">
    <location>
        <begin position="141"/>
        <end position="161"/>
    </location>
</feature>
<evidence type="ECO:0000256" key="1">
    <source>
        <dbReference type="SAM" id="MobiDB-lite"/>
    </source>
</evidence>
<feature type="transmembrane region" description="Helical" evidence="2">
    <location>
        <begin position="168"/>
        <end position="187"/>
    </location>
</feature>
<feature type="transmembrane region" description="Helical" evidence="2">
    <location>
        <begin position="199"/>
        <end position="219"/>
    </location>
</feature>
<dbReference type="GO" id="GO:0016747">
    <property type="term" value="F:acyltransferase activity, transferring groups other than amino-acyl groups"/>
    <property type="evidence" value="ECO:0007669"/>
    <property type="project" value="InterPro"/>
</dbReference>
<dbReference type="InterPro" id="IPR002656">
    <property type="entry name" value="Acyl_transf_3_dom"/>
</dbReference>
<feature type="transmembrane region" description="Helical" evidence="2">
    <location>
        <begin position="318"/>
        <end position="336"/>
    </location>
</feature>
<feature type="transmembrane region" description="Helical" evidence="2">
    <location>
        <begin position="7"/>
        <end position="30"/>
    </location>
</feature>
<feature type="region of interest" description="Disordered" evidence="1">
    <location>
        <begin position="375"/>
        <end position="403"/>
    </location>
</feature>
<name>A0A5D3KGV9_9BRAD</name>
<comment type="caution">
    <text evidence="4">The sequence shown here is derived from an EMBL/GenBank/DDBJ whole genome shotgun (WGS) entry which is preliminary data.</text>
</comment>
<dbReference type="EMBL" id="VSSS01000021">
    <property type="protein sequence ID" value="TYL96128.1"/>
    <property type="molecule type" value="Genomic_DNA"/>
</dbReference>
<protein>
    <submittedName>
        <fullName evidence="4">Acyltransferase</fullName>
    </submittedName>
</protein>
<accession>A0A5D3KGV9</accession>
<reference evidence="4 5" key="1">
    <citation type="submission" date="2019-08" db="EMBL/GenBank/DDBJ databases">
        <title>Bradyrhizobium hipponensis sp. nov., a rhizobium isolated from a Lupinus angustifolius root nodule in Tunisia.</title>
        <authorList>
            <person name="Off K."/>
            <person name="Rejili M."/>
            <person name="Mars M."/>
            <person name="Brachmann A."/>
            <person name="Marin M."/>
        </authorList>
    </citation>
    <scope>NUCLEOTIDE SEQUENCE [LARGE SCALE GENOMIC DNA]</scope>
    <source>
        <strain evidence="4 5">CTAW71</strain>
    </source>
</reference>
<dbReference type="Proteomes" id="UP000324758">
    <property type="component" value="Unassembled WGS sequence"/>
</dbReference>